<evidence type="ECO:0000256" key="1">
    <source>
        <dbReference type="SAM" id="MobiDB-lite"/>
    </source>
</evidence>
<dbReference type="EMBL" id="PZQS01000013">
    <property type="protein sequence ID" value="PVD19949.1"/>
    <property type="molecule type" value="Genomic_DNA"/>
</dbReference>
<feature type="compositionally biased region" description="Polar residues" evidence="1">
    <location>
        <begin position="1"/>
        <end position="10"/>
    </location>
</feature>
<sequence>MLLQTPTTASWVEEKDEVAEVSQSGRRPVAQGWIDLQQGGERSRRSKQFVQLRTDPTASVLKVIIEKCAVREVMRTIGQDGEPSSACAAADADSSSADNNG</sequence>
<evidence type="ECO:0000313" key="2">
    <source>
        <dbReference type="EMBL" id="PVD19949.1"/>
    </source>
</evidence>
<evidence type="ECO:0000313" key="3">
    <source>
        <dbReference type="Proteomes" id="UP000245119"/>
    </source>
</evidence>
<gene>
    <name evidence="2" type="ORF">C0Q70_20443</name>
</gene>
<organism evidence="2 3">
    <name type="scientific">Pomacea canaliculata</name>
    <name type="common">Golden apple snail</name>
    <dbReference type="NCBI Taxonomy" id="400727"/>
    <lineage>
        <taxon>Eukaryota</taxon>
        <taxon>Metazoa</taxon>
        <taxon>Spiralia</taxon>
        <taxon>Lophotrochozoa</taxon>
        <taxon>Mollusca</taxon>
        <taxon>Gastropoda</taxon>
        <taxon>Caenogastropoda</taxon>
        <taxon>Architaenioglossa</taxon>
        <taxon>Ampullarioidea</taxon>
        <taxon>Ampullariidae</taxon>
        <taxon>Pomacea</taxon>
    </lineage>
</organism>
<keyword evidence="3" id="KW-1185">Reference proteome</keyword>
<proteinExistence type="predicted"/>
<name>A0A2T7NFJ3_POMCA</name>
<feature type="compositionally biased region" description="Low complexity" evidence="1">
    <location>
        <begin position="84"/>
        <end position="101"/>
    </location>
</feature>
<dbReference type="Proteomes" id="UP000245119">
    <property type="component" value="Linkage Group LG13"/>
</dbReference>
<protein>
    <submittedName>
        <fullName evidence="2">Uncharacterized protein</fullName>
    </submittedName>
</protein>
<reference evidence="2 3" key="1">
    <citation type="submission" date="2018-04" db="EMBL/GenBank/DDBJ databases">
        <title>The genome of golden apple snail Pomacea canaliculata provides insight into stress tolerance and invasive adaptation.</title>
        <authorList>
            <person name="Liu C."/>
            <person name="Liu B."/>
            <person name="Ren Y."/>
            <person name="Zhang Y."/>
            <person name="Wang H."/>
            <person name="Li S."/>
            <person name="Jiang F."/>
            <person name="Yin L."/>
            <person name="Zhang G."/>
            <person name="Qian W."/>
            <person name="Fan W."/>
        </authorList>
    </citation>
    <scope>NUCLEOTIDE SEQUENCE [LARGE SCALE GENOMIC DNA]</scope>
    <source>
        <strain evidence="2">SZHN2017</strain>
        <tissue evidence="2">Muscle</tissue>
    </source>
</reference>
<accession>A0A2T7NFJ3</accession>
<comment type="caution">
    <text evidence="2">The sequence shown here is derived from an EMBL/GenBank/DDBJ whole genome shotgun (WGS) entry which is preliminary data.</text>
</comment>
<feature type="region of interest" description="Disordered" evidence="1">
    <location>
        <begin position="78"/>
        <end position="101"/>
    </location>
</feature>
<feature type="region of interest" description="Disordered" evidence="1">
    <location>
        <begin position="1"/>
        <end position="26"/>
    </location>
</feature>
<dbReference type="AlphaFoldDB" id="A0A2T7NFJ3"/>